<dbReference type="Proteomes" id="UP000019246">
    <property type="component" value="Unassembled WGS sequence"/>
</dbReference>
<name>W7ATN4_9LIST</name>
<dbReference type="PATRIC" id="fig|1265818.5.peg.3210"/>
<organism evidence="1 2">
    <name type="scientific">Listeria aquatica FSL S10-1188</name>
    <dbReference type="NCBI Taxonomy" id="1265818"/>
    <lineage>
        <taxon>Bacteria</taxon>
        <taxon>Bacillati</taxon>
        <taxon>Bacillota</taxon>
        <taxon>Bacilli</taxon>
        <taxon>Bacillales</taxon>
        <taxon>Listeriaceae</taxon>
        <taxon>Listeria</taxon>
    </lineage>
</organism>
<proteinExistence type="predicted"/>
<dbReference type="AlphaFoldDB" id="W7ATN4"/>
<accession>W7ATN4</accession>
<comment type="caution">
    <text evidence="1">The sequence shown here is derived from an EMBL/GenBank/DDBJ whole genome shotgun (WGS) entry which is preliminary data.</text>
</comment>
<evidence type="ECO:0000313" key="2">
    <source>
        <dbReference type="Proteomes" id="UP000019246"/>
    </source>
</evidence>
<dbReference type="EMBL" id="AOCG01000023">
    <property type="protein sequence ID" value="EUJ16555.1"/>
    <property type="molecule type" value="Genomic_DNA"/>
</dbReference>
<protein>
    <submittedName>
        <fullName evidence="1">Uncharacterized protein</fullName>
    </submittedName>
</protein>
<keyword evidence="2" id="KW-1185">Reference proteome</keyword>
<dbReference type="InterPro" id="IPR041073">
    <property type="entry name" value="MobL"/>
</dbReference>
<dbReference type="Pfam" id="PF18555">
    <property type="entry name" value="MobL"/>
    <property type="match status" value="1"/>
</dbReference>
<sequence>MEPFRKEVNQITDYYMKEKNPKAYKELVRLLDDEEQKRLRIYGGGEEKQGYPKEEESNLQIAGNGEKITNHYKENKLQELYERSGNKILRELKNMTKEDRKELFQLAQGPGNQQKYDGNWKPVAPFKKSLFNEKVILHQMKKLEKVVVNERNKMRDEQEYEQLQQQIYQSQATQRGR</sequence>
<reference evidence="1 2" key="1">
    <citation type="journal article" date="2014" name="Int. J. Syst. Evol. Microbiol.">
        <title>Listeria floridensis sp. nov., Listeria aquatica sp. nov., Listeria cornellensis sp. nov., Listeria riparia sp. nov. and Listeria grandensis sp. nov., from agricultural and natural environments.</title>
        <authorList>
            <person name="den Bakker H.C."/>
            <person name="Warchocki S."/>
            <person name="Wright E.M."/>
            <person name="Allred A.F."/>
            <person name="Ahlstrom C."/>
            <person name="Manuel C.S."/>
            <person name="Stasiewicz M.J."/>
            <person name="Burrell A."/>
            <person name="Roof S."/>
            <person name="Strawn L."/>
            <person name="Fortes E.D."/>
            <person name="Nightingale K.K."/>
            <person name="Kephart D."/>
            <person name="Wiedmann M."/>
        </authorList>
    </citation>
    <scope>NUCLEOTIDE SEQUENCE [LARGE SCALE GENOMIC DNA]</scope>
    <source>
        <strain evidence="1 2">FSL S10-1188</strain>
    </source>
</reference>
<gene>
    <name evidence="1" type="ORF">MAQA_15891</name>
</gene>
<evidence type="ECO:0000313" key="1">
    <source>
        <dbReference type="EMBL" id="EUJ16555.1"/>
    </source>
</evidence>